<evidence type="ECO:0000259" key="1">
    <source>
        <dbReference type="SMART" id="SM00471"/>
    </source>
</evidence>
<dbReference type="PANTHER" id="PTHR35569">
    <property type="entry name" value="CYANAMIDE HYDRATASE DDI2-RELATED"/>
    <property type="match status" value="1"/>
</dbReference>
<proteinExistence type="predicted"/>
<feature type="domain" description="HD/PDEase" evidence="1">
    <location>
        <begin position="72"/>
        <end position="147"/>
    </location>
</feature>
<evidence type="ECO:0000313" key="2">
    <source>
        <dbReference type="EMBL" id="TDC22598.1"/>
    </source>
</evidence>
<gene>
    <name evidence="2" type="ORF">E1261_30430</name>
</gene>
<dbReference type="EMBL" id="SMKA01000186">
    <property type="protein sequence ID" value="TDC22598.1"/>
    <property type="molecule type" value="Genomic_DNA"/>
</dbReference>
<evidence type="ECO:0000313" key="3">
    <source>
        <dbReference type="Proteomes" id="UP000295075"/>
    </source>
</evidence>
<dbReference type="PANTHER" id="PTHR35569:SF1">
    <property type="entry name" value="CYANAMIDE HYDRATASE DDI2-RELATED"/>
    <property type="match status" value="1"/>
</dbReference>
<dbReference type="RefSeq" id="WP_132412609.1">
    <property type="nucleotide sequence ID" value="NZ_SMKA01000186.1"/>
</dbReference>
<dbReference type="Proteomes" id="UP000295075">
    <property type="component" value="Unassembled WGS sequence"/>
</dbReference>
<dbReference type="CDD" id="cd00077">
    <property type="entry name" value="HDc"/>
    <property type="match status" value="1"/>
</dbReference>
<accession>A0A4R4PKV4</accession>
<dbReference type="Gene3D" id="1.10.3210.10">
    <property type="entry name" value="Hypothetical protein af1432"/>
    <property type="match status" value="1"/>
</dbReference>
<dbReference type="InterPro" id="IPR003607">
    <property type="entry name" value="HD/PDEase_dom"/>
</dbReference>
<keyword evidence="3" id="KW-1185">Reference proteome</keyword>
<dbReference type="SUPFAM" id="SSF109604">
    <property type="entry name" value="HD-domain/PDEase-like"/>
    <property type="match status" value="1"/>
</dbReference>
<dbReference type="InterPro" id="IPR006674">
    <property type="entry name" value="HD_domain"/>
</dbReference>
<dbReference type="SMART" id="SM00471">
    <property type="entry name" value="HDc"/>
    <property type="match status" value="1"/>
</dbReference>
<comment type="caution">
    <text evidence="2">The sequence shown here is derived from an EMBL/GenBank/DDBJ whole genome shotgun (WGS) entry which is preliminary data.</text>
</comment>
<sequence>MAAVGSPAWVARSNGSLTALDQVRFAAAAAAREVAVLAARLRATSARVLDVDRTPPDTPLAKQMTESATAVLPGPLLQHSLRTWLWGSMLAEIDSIEYDEELLYVAAMLHDIGLSEAHRGGACFAVHGAAEARALALAAGADDVFAREVFEAIAAHFNMSVPLSWGAESHLLNAGAYFDVVGRRFGEIAPGTVIDVLRRAPRTGFDDCIIAAMREERRLHPRSRAALLHRLGMERSIHRAAFPSLTGPSMEGT</sequence>
<protein>
    <submittedName>
        <fullName evidence="2">HD domain-containing protein</fullName>
    </submittedName>
</protein>
<dbReference type="Pfam" id="PF01966">
    <property type="entry name" value="HD"/>
    <property type="match status" value="1"/>
</dbReference>
<reference evidence="2 3" key="1">
    <citation type="submission" date="2019-03" db="EMBL/GenBank/DDBJ databases">
        <title>Draft genome sequences of novel Actinobacteria.</title>
        <authorList>
            <person name="Sahin N."/>
            <person name="Ay H."/>
            <person name="Saygin H."/>
        </authorList>
    </citation>
    <scope>NUCLEOTIDE SEQUENCE [LARGE SCALE GENOMIC DNA]</scope>
    <source>
        <strain evidence="2 3">JCM 30547</strain>
    </source>
</reference>
<dbReference type="AlphaFoldDB" id="A0A4R4PKV4"/>
<name>A0A4R4PKV4_9ACTN</name>
<organism evidence="2 3">
    <name type="scientific">Kribbella albertanoniae</name>
    <dbReference type="NCBI Taxonomy" id="1266829"/>
    <lineage>
        <taxon>Bacteria</taxon>
        <taxon>Bacillati</taxon>
        <taxon>Actinomycetota</taxon>
        <taxon>Actinomycetes</taxon>
        <taxon>Propionibacteriales</taxon>
        <taxon>Kribbellaceae</taxon>
        <taxon>Kribbella</taxon>
    </lineage>
</organism>
<dbReference type="OrthoDB" id="8478129at2"/>